<dbReference type="InterPro" id="IPR007110">
    <property type="entry name" value="Ig-like_dom"/>
</dbReference>
<dbReference type="InterPro" id="IPR049671">
    <property type="entry name" value="Choice_anch_W"/>
</dbReference>
<dbReference type="InterPro" id="IPR033764">
    <property type="entry name" value="Sdr_B"/>
</dbReference>
<dbReference type="Gene3D" id="2.60.40.10">
    <property type="entry name" value="Immunoglobulins"/>
    <property type="match status" value="4"/>
</dbReference>
<sequence>MKILFTLPLTSTLKWLVATLLVLAAFSASAQISGTVFRDFNANGIREAPGEVGLGGVTVTITSTNGVVTTGTSSTVSATLGTYSLSPAGTAPFRVQFTNLPTGYYPGPVGTGSGSAIQFVTTSTQSGINLGVNYPSDYSQANPYVLVPCYVNGNPTSTTGNVGAEGVLVTLPYSSTGNTPAEFAISFNSQIGTVFGIAYQRTAKHAYSSAFVKRHSGLGPGGAGAIYLTKPTNAALTSFTSSVFATLPMAITVASNTARGLPGSLTVVNQDPLVFDQVGKTGLGDLEITEDGTQLYAVNLSDQKLYRIPINDPTSTNPTANTAAITSFSITGSSSVCRTNSVFRPFALKSYRGKMYVGGVCTNESIPTSTTINFGSGSIGGNLYTRDTTGMKAVVYEFNPANNSFSAVLTFPLTYKKGATNNDKTGVDRADRWLPWTDVVPGSTAVPSRFARNDLPNMSYPQPWLTGIEFDVDGSMILSIRDRTGDQFGNNNYGPNNTTTYRAIAPGDLLRAGKCSPTATQWTMEFNATVCGVTSLSGAGNGQGFGNGEYYYSDAIAIPSTTNPYHTEMSEGALALLMGSGEVVSIVIDPTDQIDAGGIRRFKNADGSSSPATSAQIYASANVATYGKANGLGDLELVIDNPPIEIGNRVWFDTNKDGIQDPSETVYTSVAGLTVQLLQNGSVIGTTTVSATGTYLFSSVSTTAIQPNTAYQVRLVLPASTTLAIATDLQGTNASIDSDANPSGVVSLTTGYYGENNHTYDIGVIACTPPTGTTSIVNATCFNGVVLNNAQISISAIANATQASISRGNTYTLAAEFNDPTNLTVVSSAVSFTGLSGGTTYTIRLFNGATNCYQDFVVAIPTAVCCGISLTNVVAGVCSTTNNQFNTTGTVRLSNIPTNGTLYISNGTYAQTFAVTTSTTAVSFTFVAESDGTTRTISTSLASCGTSATTVASPAACFTACASSCNPIAVTRYGTTALSNAQFNYFGLGAEARYGNGSNTGAYELDFNRTSPSATTIVNGQYNWTSGTPNSFTLSYNPALTGQNRAVFTLSSGATQTVSIQTNPQSLSADSPIPLQFNAIQLALRSSSLVSSPTEVLNLALNGTPLGSSLSTNNFILSSDTDNLIIRSSQLNQAFVLTGTVTFNWLVITPPAADGLSFNIRLGVVNDCAAIPVTTVNSATIACQATSATLTATSSQTGLTYAWTGPSAFTANTQSVTVTSAGTYTVVATNPQTGCSSTAVSTVTQNLPVTATVTASPGNTICQGTSVSLTANATGGSGFTYNWSPIGTGSTQTVTVAPTTTTVYTVTVTNSSLCSTTATATITVNPAVTATVANQTICNGTTATLTANATGGTGFTYTWSPAGTGSTASVVVSPTATTTYSVTVTNSNGCSAVTTATVTVNPAVTATVSASPSNTICNGNSAVLTAAGGSTYRWSTGA</sequence>
<reference evidence="7" key="2">
    <citation type="submission" date="2023-07" db="EMBL/GenBank/DDBJ databases">
        <authorList>
            <person name="Jung D.-H."/>
        </authorList>
    </citation>
    <scope>NUCLEOTIDE SEQUENCE [LARGE SCALE GENOMIC DNA]</scope>
    <source>
        <strain evidence="7">JA-25</strain>
    </source>
</reference>
<dbReference type="Proteomes" id="UP000606008">
    <property type="component" value="Unassembled WGS sequence"/>
</dbReference>
<dbReference type="InterPro" id="IPR035986">
    <property type="entry name" value="PKD_dom_sf"/>
</dbReference>
<dbReference type="Pfam" id="PF17210">
    <property type="entry name" value="SdrD_B"/>
    <property type="match status" value="2"/>
</dbReference>
<dbReference type="NCBIfam" id="NF041928">
    <property type="entry name" value="choice_anch_W"/>
    <property type="match status" value="1"/>
</dbReference>
<accession>A0ABX0QTC5</accession>
<dbReference type="PROSITE" id="PS50835">
    <property type="entry name" value="IG_LIKE"/>
    <property type="match status" value="1"/>
</dbReference>
<keyword evidence="2" id="KW-0964">Secreted</keyword>
<feature type="domain" description="Ig-like" evidence="5">
    <location>
        <begin position="1326"/>
        <end position="1399"/>
    </location>
</feature>
<evidence type="ECO:0000313" key="7">
    <source>
        <dbReference type="Proteomes" id="UP000606008"/>
    </source>
</evidence>
<keyword evidence="7" id="KW-1185">Reference proteome</keyword>
<dbReference type="SUPFAM" id="SSF117074">
    <property type="entry name" value="Hypothetical protein PA1324"/>
    <property type="match status" value="2"/>
</dbReference>
<dbReference type="InterPro" id="IPR044023">
    <property type="entry name" value="Ig_7"/>
</dbReference>
<proteinExistence type="predicted"/>
<comment type="subcellular location">
    <subcellularLocation>
        <location evidence="1">Secreted</location>
    </subcellularLocation>
</comment>
<reference evidence="7" key="1">
    <citation type="submission" date="2019-09" db="EMBL/GenBank/DDBJ databases">
        <authorList>
            <person name="Jung D.-H."/>
        </authorList>
    </citation>
    <scope>NUCLEOTIDE SEQUENCE [LARGE SCALE GENOMIC DNA]</scope>
    <source>
        <strain evidence="7">JA-25</strain>
    </source>
</reference>
<feature type="non-terminal residue" evidence="6">
    <location>
        <position position="1438"/>
    </location>
</feature>
<dbReference type="SUPFAM" id="SSF49299">
    <property type="entry name" value="PKD domain"/>
    <property type="match status" value="1"/>
</dbReference>
<dbReference type="EMBL" id="WAEL01000016">
    <property type="protein sequence ID" value="NID13803.1"/>
    <property type="molecule type" value="Genomic_DNA"/>
</dbReference>
<evidence type="ECO:0000256" key="4">
    <source>
        <dbReference type="SAM" id="SignalP"/>
    </source>
</evidence>
<evidence type="ECO:0000259" key="5">
    <source>
        <dbReference type="PROSITE" id="PS50835"/>
    </source>
</evidence>
<dbReference type="RefSeq" id="WP_166694316.1">
    <property type="nucleotide sequence ID" value="NZ_WAEL01000016.1"/>
</dbReference>
<evidence type="ECO:0000256" key="3">
    <source>
        <dbReference type="ARBA" id="ARBA00022729"/>
    </source>
</evidence>
<evidence type="ECO:0000256" key="1">
    <source>
        <dbReference type="ARBA" id="ARBA00004613"/>
    </source>
</evidence>
<dbReference type="Pfam" id="PF19081">
    <property type="entry name" value="Ig_7"/>
    <property type="match status" value="1"/>
</dbReference>
<evidence type="ECO:0000313" key="6">
    <source>
        <dbReference type="EMBL" id="NID13803.1"/>
    </source>
</evidence>
<keyword evidence="3 4" id="KW-0732">Signal</keyword>
<evidence type="ECO:0000256" key="2">
    <source>
        <dbReference type="ARBA" id="ARBA00022525"/>
    </source>
</evidence>
<protein>
    <recommendedName>
        <fullName evidence="5">Ig-like domain-containing protein</fullName>
    </recommendedName>
</protein>
<dbReference type="InterPro" id="IPR013783">
    <property type="entry name" value="Ig-like_fold"/>
</dbReference>
<organism evidence="6 7">
    <name type="scientific">Fibrivirga algicola</name>
    <dbReference type="NCBI Taxonomy" id="2950420"/>
    <lineage>
        <taxon>Bacteria</taxon>
        <taxon>Pseudomonadati</taxon>
        <taxon>Bacteroidota</taxon>
        <taxon>Cytophagia</taxon>
        <taxon>Cytophagales</taxon>
        <taxon>Spirosomataceae</taxon>
        <taxon>Fibrivirga</taxon>
    </lineage>
</organism>
<feature type="chain" id="PRO_5046639194" description="Ig-like domain-containing protein" evidence="4">
    <location>
        <begin position="31"/>
        <end position="1438"/>
    </location>
</feature>
<gene>
    <name evidence="6" type="ORF">F7231_26780</name>
</gene>
<feature type="signal peptide" evidence="4">
    <location>
        <begin position="1"/>
        <end position="30"/>
    </location>
</feature>
<name>A0ABX0QTC5_9BACT</name>
<comment type="caution">
    <text evidence="6">The sequence shown here is derived from an EMBL/GenBank/DDBJ whole genome shotgun (WGS) entry which is preliminary data.</text>
</comment>